<evidence type="ECO:0000256" key="6">
    <source>
        <dbReference type="ARBA" id="ARBA00023136"/>
    </source>
</evidence>
<dbReference type="GO" id="GO:0042773">
    <property type="term" value="P:ATP synthesis coupled electron transport"/>
    <property type="evidence" value="ECO:0007669"/>
    <property type="project" value="InterPro"/>
</dbReference>
<organism evidence="10 11">
    <name type="scientific">Rubritalea squalenifaciens DSM 18772</name>
    <dbReference type="NCBI Taxonomy" id="1123071"/>
    <lineage>
        <taxon>Bacteria</taxon>
        <taxon>Pseudomonadati</taxon>
        <taxon>Verrucomicrobiota</taxon>
        <taxon>Verrucomicrobiia</taxon>
        <taxon>Verrucomicrobiales</taxon>
        <taxon>Rubritaleaceae</taxon>
        <taxon>Rubritalea</taxon>
    </lineage>
</organism>
<dbReference type="HAMAP" id="MF_00862">
    <property type="entry name" value="DabB"/>
    <property type="match status" value="1"/>
</dbReference>
<keyword evidence="4 7" id="KW-0812">Transmembrane</keyword>
<gene>
    <name evidence="7" type="primary">dabB</name>
    <name evidence="10" type="ORF">SAMN02745181_3781</name>
</gene>
<keyword evidence="11" id="KW-1185">Reference proteome</keyword>
<keyword evidence="6 7" id="KW-0472">Membrane</keyword>
<keyword evidence="5 7" id="KW-1133">Transmembrane helix</keyword>
<dbReference type="GO" id="GO:0003954">
    <property type="term" value="F:NADH dehydrogenase activity"/>
    <property type="evidence" value="ECO:0007669"/>
    <property type="project" value="TreeGrafter"/>
</dbReference>
<dbReference type="Proteomes" id="UP000184510">
    <property type="component" value="Unassembled WGS sequence"/>
</dbReference>
<keyword evidence="2 7" id="KW-0813">Transport</keyword>
<protein>
    <recommendedName>
        <fullName evidence="7">Probable inorganic carbon transporter subunit DabB</fullName>
    </recommendedName>
</protein>
<dbReference type="PANTHER" id="PTHR42829">
    <property type="entry name" value="NADH-UBIQUINONE OXIDOREDUCTASE CHAIN 5"/>
    <property type="match status" value="1"/>
</dbReference>
<feature type="transmembrane region" description="Helical" evidence="7">
    <location>
        <begin position="456"/>
        <end position="475"/>
    </location>
</feature>
<dbReference type="InterPro" id="IPR001750">
    <property type="entry name" value="ND/Mrp_TM"/>
</dbReference>
<evidence type="ECO:0000256" key="1">
    <source>
        <dbReference type="ARBA" id="ARBA00004127"/>
    </source>
</evidence>
<dbReference type="GO" id="GO:0005886">
    <property type="term" value="C:plasma membrane"/>
    <property type="evidence" value="ECO:0007669"/>
    <property type="project" value="UniProtKB-SubCell"/>
</dbReference>
<evidence type="ECO:0000256" key="8">
    <source>
        <dbReference type="RuleBase" id="RU000320"/>
    </source>
</evidence>
<dbReference type="OrthoDB" id="9807568at2"/>
<evidence type="ECO:0000256" key="7">
    <source>
        <dbReference type="HAMAP-Rule" id="MF_00862"/>
    </source>
</evidence>
<feature type="transmembrane region" description="Helical" evidence="7">
    <location>
        <begin position="243"/>
        <end position="261"/>
    </location>
</feature>
<comment type="similarity">
    <text evidence="7">Belongs to the inorganic carbon transporter (TC 9.A.2) DabB family.</text>
</comment>
<evidence type="ECO:0000259" key="9">
    <source>
        <dbReference type="Pfam" id="PF00361"/>
    </source>
</evidence>
<comment type="function">
    <text evidence="7">Part of an energy-coupled inorganic carbon pump.</text>
</comment>
<evidence type="ECO:0000256" key="2">
    <source>
        <dbReference type="ARBA" id="ARBA00022448"/>
    </source>
</evidence>
<evidence type="ECO:0000313" key="10">
    <source>
        <dbReference type="EMBL" id="SHK42178.1"/>
    </source>
</evidence>
<feature type="transmembrane region" description="Helical" evidence="7">
    <location>
        <begin position="304"/>
        <end position="328"/>
    </location>
</feature>
<accession>A0A1M6SCE3</accession>
<proteinExistence type="inferred from homology"/>
<dbReference type="GO" id="GO:0015990">
    <property type="term" value="P:electron transport coupled proton transport"/>
    <property type="evidence" value="ECO:0007669"/>
    <property type="project" value="TreeGrafter"/>
</dbReference>
<feature type="domain" description="NADH:quinone oxidoreductase/Mrp antiporter transmembrane" evidence="9">
    <location>
        <begin position="130"/>
        <end position="395"/>
    </location>
</feature>
<comment type="subunit">
    <text evidence="7">Forms a complex with DabA.</text>
</comment>
<reference evidence="10 11" key="1">
    <citation type="submission" date="2016-11" db="EMBL/GenBank/DDBJ databases">
        <authorList>
            <person name="Jaros S."/>
            <person name="Januszkiewicz K."/>
            <person name="Wedrychowicz H."/>
        </authorList>
    </citation>
    <scope>NUCLEOTIDE SEQUENCE [LARGE SCALE GENOMIC DNA]</scope>
    <source>
        <strain evidence="10 11">DSM 18772</strain>
    </source>
</reference>
<feature type="transmembrane region" description="Helical" evidence="7">
    <location>
        <begin position="417"/>
        <end position="436"/>
    </location>
</feature>
<dbReference type="Pfam" id="PF00361">
    <property type="entry name" value="Proton_antipo_M"/>
    <property type="match status" value="1"/>
</dbReference>
<feature type="transmembrane region" description="Helical" evidence="7">
    <location>
        <begin position="360"/>
        <end position="379"/>
    </location>
</feature>
<evidence type="ECO:0000313" key="11">
    <source>
        <dbReference type="Proteomes" id="UP000184510"/>
    </source>
</evidence>
<evidence type="ECO:0000256" key="5">
    <source>
        <dbReference type="ARBA" id="ARBA00022989"/>
    </source>
</evidence>
<comment type="subcellular location">
    <subcellularLocation>
        <location evidence="7">Cell membrane</location>
        <topology evidence="7">Multi-pass membrane protein</topology>
    </subcellularLocation>
    <subcellularLocation>
        <location evidence="1">Endomembrane system</location>
        <topology evidence="1">Multi-pass membrane protein</topology>
    </subcellularLocation>
    <subcellularLocation>
        <location evidence="8">Membrane</location>
        <topology evidence="8">Multi-pass membrane protein</topology>
    </subcellularLocation>
</comment>
<dbReference type="InParanoid" id="A0A1M6SCE3"/>
<dbReference type="RefSeq" id="WP_143185318.1">
    <property type="nucleotide sequence ID" value="NZ_FQYR01000009.1"/>
</dbReference>
<dbReference type="EMBL" id="FQYR01000009">
    <property type="protein sequence ID" value="SHK42178.1"/>
    <property type="molecule type" value="Genomic_DNA"/>
</dbReference>
<dbReference type="InterPro" id="IPR046396">
    <property type="entry name" value="Transporter_DabB"/>
</dbReference>
<dbReference type="PRINTS" id="PR01434">
    <property type="entry name" value="NADHDHGNASE5"/>
</dbReference>
<dbReference type="GO" id="GO:0012505">
    <property type="term" value="C:endomembrane system"/>
    <property type="evidence" value="ECO:0007669"/>
    <property type="project" value="UniProtKB-SubCell"/>
</dbReference>
<name>A0A1M6SCE3_9BACT</name>
<feature type="transmembrane region" description="Helical" evidence="7">
    <location>
        <begin position="273"/>
        <end position="292"/>
    </location>
</feature>
<evidence type="ECO:0000256" key="3">
    <source>
        <dbReference type="ARBA" id="ARBA00022475"/>
    </source>
</evidence>
<sequence length="522" mass="56423">MNPTETVLTAATGLVPALLYLICSLTPVLRGEGKKVAQRAAKLTLCGAIISWLVAATVFCFGPVSWSIYEPLGLSVYLDRLSVTILAMVGFLALVITRYSVNHLAGDSRQDVFTRHLLQTIAAVQLLCVSGNLLLFTLAWAATSFSLHRLLTFYPDQEGAQLAARKKFFISRMGDLCLVGALITLWQQYGTWDILTLIDLQDSTPVSTWTPILLVLGGLMKSAQLPFHSWLPETMESPTPVSALMHAGVINAGAFLVLRLSPLIVSSDIAMNSMALVGGLTAVIGSLVMVTQPSIKRSLAWSTIAQMGFLILQCGLGAFGLATLHLVAHSLYKAHSFLSTGGVVERARKRKIKHATPAKTTWLVALACSALVVAALILADYGFTAVSASQYILFSILWLGLAQLMTSAWTAPLAKHARIWGIGLSMLVALMVYLLHQGVHTLYDEIYPAIGAPQGIVEWTLLLLIPVLLFGILLIQTQLQSGTQSTGLKRLYIHASNGFYLGTLFARLARPISRPRTNASSN</sequence>
<dbReference type="STRING" id="1123071.SAMN02745181_3781"/>
<feature type="transmembrane region" description="Helical" evidence="7">
    <location>
        <begin position="41"/>
        <end position="69"/>
    </location>
</feature>
<feature type="transmembrane region" description="Helical" evidence="7">
    <location>
        <begin position="81"/>
        <end position="101"/>
    </location>
</feature>
<dbReference type="GO" id="GO:0008137">
    <property type="term" value="F:NADH dehydrogenase (ubiquinone) activity"/>
    <property type="evidence" value="ECO:0007669"/>
    <property type="project" value="InterPro"/>
</dbReference>
<dbReference type="AlphaFoldDB" id="A0A1M6SCE3"/>
<evidence type="ECO:0000256" key="4">
    <source>
        <dbReference type="ARBA" id="ARBA00022692"/>
    </source>
</evidence>
<keyword evidence="3 7" id="KW-1003">Cell membrane</keyword>
<feature type="transmembrane region" description="Helical" evidence="7">
    <location>
        <begin position="122"/>
        <end position="148"/>
    </location>
</feature>
<feature type="transmembrane region" description="Helical" evidence="7">
    <location>
        <begin position="391"/>
        <end position="410"/>
    </location>
</feature>
<dbReference type="InterPro" id="IPR003945">
    <property type="entry name" value="NU5C-like"/>
</dbReference>
<dbReference type="PANTHER" id="PTHR42829:SF1">
    <property type="entry name" value="INORGANIC CARBON TRANSPORTER SUBUNIT DABB-RELATED"/>
    <property type="match status" value="1"/>
</dbReference>
<feature type="transmembrane region" description="Helical" evidence="7">
    <location>
        <begin position="6"/>
        <end position="29"/>
    </location>
</feature>